<dbReference type="AlphaFoldDB" id="A0A318SLH5"/>
<accession>A0A318SLH5</accession>
<evidence type="ECO:0000313" key="2">
    <source>
        <dbReference type="Proteomes" id="UP000248311"/>
    </source>
</evidence>
<gene>
    <name evidence="1" type="ORF">DFP88_1214</name>
</gene>
<protein>
    <recommendedName>
        <fullName evidence="3">Alcohol dehydrogenase-like protein</fullName>
    </recommendedName>
</protein>
<reference evidence="1 2" key="1">
    <citation type="submission" date="2018-06" db="EMBL/GenBank/DDBJ databases">
        <title>Genomic Encyclopedia of Type Strains, Phase III (KMG-III): the genomes of soil and plant-associated and newly described type strains.</title>
        <authorList>
            <person name="Whitman W."/>
        </authorList>
    </citation>
    <scope>NUCLEOTIDE SEQUENCE [LARGE SCALE GENOMIC DNA]</scope>
    <source>
        <strain evidence="1 2">CECT 9025</strain>
    </source>
</reference>
<proteinExistence type="predicted"/>
<comment type="caution">
    <text evidence="1">The sequence shown here is derived from an EMBL/GenBank/DDBJ whole genome shotgun (WGS) entry which is preliminary data.</text>
</comment>
<evidence type="ECO:0000313" key="1">
    <source>
        <dbReference type="EMBL" id="PYE80204.1"/>
    </source>
</evidence>
<sequence>MRAAFYDSFGPAEEVLRVGDIPDPQVRVG</sequence>
<dbReference type="Proteomes" id="UP000248311">
    <property type="component" value="Unassembled WGS sequence"/>
</dbReference>
<keyword evidence="2" id="KW-1185">Reference proteome</keyword>
<evidence type="ECO:0008006" key="3">
    <source>
        <dbReference type="Google" id="ProtNLM"/>
    </source>
</evidence>
<dbReference type="EMBL" id="QJTE01000021">
    <property type="protein sequence ID" value="PYE80204.1"/>
    <property type="molecule type" value="Genomic_DNA"/>
</dbReference>
<name>A0A318SLH5_9RHOB</name>
<organism evidence="1 2">
    <name type="scientific">Pseudoroseicyclus aestuarii</name>
    <dbReference type="NCBI Taxonomy" id="1795041"/>
    <lineage>
        <taxon>Bacteria</taxon>
        <taxon>Pseudomonadati</taxon>
        <taxon>Pseudomonadota</taxon>
        <taxon>Alphaproteobacteria</taxon>
        <taxon>Rhodobacterales</taxon>
        <taxon>Paracoccaceae</taxon>
        <taxon>Pseudoroseicyclus</taxon>
    </lineage>
</organism>